<dbReference type="Proteomes" id="UP001530400">
    <property type="component" value="Unassembled WGS sequence"/>
</dbReference>
<dbReference type="AlphaFoldDB" id="A0ABD3MTY7"/>
<accession>A0ABD3MTY7</accession>
<evidence type="ECO:0000313" key="2">
    <source>
        <dbReference type="Proteomes" id="UP001530400"/>
    </source>
</evidence>
<comment type="caution">
    <text evidence="1">The sequence shown here is derived from an EMBL/GenBank/DDBJ whole genome shotgun (WGS) entry which is preliminary data.</text>
</comment>
<organism evidence="1 2">
    <name type="scientific">Cyclotella atomus</name>
    <dbReference type="NCBI Taxonomy" id="382360"/>
    <lineage>
        <taxon>Eukaryota</taxon>
        <taxon>Sar</taxon>
        <taxon>Stramenopiles</taxon>
        <taxon>Ochrophyta</taxon>
        <taxon>Bacillariophyta</taxon>
        <taxon>Coscinodiscophyceae</taxon>
        <taxon>Thalassiosirophycidae</taxon>
        <taxon>Stephanodiscales</taxon>
        <taxon>Stephanodiscaceae</taxon>
        <taxon>Cyclotella</taxon>
    </lineage>
</organism>
<reference evidence="1 2" key="1">
    <citation type="submission" date="2024-10" db="EMBL/GenBank/DDBJ databases">
        <title>Updated reference genomes for cyclostephanoid diatoms.</title>
        <authorList>
            <person name="Roberts W.R."/>
            <person name="Alverson A.J."/>
        </authorList>
    </citation>
    <scope>NUCLEOTIDE SEQUENCE [LARGE SCALE GENOMIC DNA]</scope>
    <source>
        <strain evidence="1 2">AJA010-31</strain>
    </source>
</reference>
<gene>
    <name evidence="1" type="ORF">ACHAWO_013857</name>
</gene>
<keyword evidence="2" id="KW-1185">Reference proteome</keyword>
<dbReference type="EMBL" id="JALLPJ020001366">
    <property type="protein sequence ID" value="KAL3767416.1"/>
    <property type="molecule type" value="Genomic_DNA"/>
</dbReference>
<proteinExistence type="predicted"/>
<name>A0ABD3MTY7_9STRA</name>
<evidence type="ECO:0000313" key="1">
    <source>
        <dbReference type="EMBL" id="KAL3767416.1"/>
    </source>
</evidence>
<protein>
    <submittedName>
        <fullName evidence="1">Uncharacterized protein</fullName>
    </submittedName>
</protein>
<sequence length="147" mass="16561">MKSWNQFHDPIINDECDMFGYSVILLKDGGLLIGLAVKRNDSGAVYFTLSSRTVHSSIIIRFNKDCARQRVMDPGFNQLAADRNILLVLSAHLHVYAKKENMTWTEDLTEVSAPVRESKLGMSVAISGRKALVSSERNVYAYYIQDC</sequence>